<keyword evidence="4 9" id="KW-0547">Nucleotide-binding</keyword>
<comment type="cofactor">
    <cofactor evidence="9">
        <name>Co(2+)</name>
        <dbReference type="ChEBI" id="CHEBI:48828"/>
    </cofactor>
    <cofactor evidence="9">
        <name>Zn(2+)</name>
        <dbReference type="ChEBI" id="CHEBI:29105"/>
    </cofactor>
    <text evidence="9">Binds 1 divalent metal cation per subunit. Can use either Co(2+) or Zn(2+).</text>
</comment>
<keyword evidence="9" id="KW-0057">Aromatic amino acid biosynthesis</keyword>
<dbReference type="PANTHER" id="PTHR43622">
    <property type="entry name" value="3-DEHYDROQUINATE SYNTHASE"/>
    <property type="match status" value="1"/>
</dbReference>
<dbReference type="InterPro" id="IPR016037">
    <property type="entry name" value="DHQ_synth_AroB"/>
</dbReference>
<evidence type="ECO:0000256" key="1">
    <source>
        <dbReference type="ARBA" id="ARBA00001911"/>
    </source>
</evidence>
<dbReference type="InterPro" id="IPR030960">
    <property type="entry name" value="DHQS/DOIS_N"/>
</dbReference>
<feature type="domain" description="3-dehydroquinate synthase N-terminal" evidence="11">
    <location>
        <begin position="72"/>
        <end position="183"/>
    </location>
</feature>
<comment type="subcellular location">
    <subcellularLocation>
        <location evidence="9">Cytoplasm</location>
    </subcellularLocation>
</comment>
<dbReference type="FunFam" id="3.40.50.1970:FF:000007">
    <property type="entry name" value="Pentafunctional AROM polypeptide"/>
    <property type="match status" value="1"/>
</dbReference>
<proteinExistence type="inferred from homology"/>
<dbReference type="UniPathway" id="UPA00053">
    <property type="reaction ID" value="UER00085"/>
</dbReference>
<dbReference type="RefSeq" id="WP_118096469.1">
    <property type="nucleotide sequence ID" value="NZ_JAWGYD010000003.1"/>
</dbReference>
<keyword evidence="5 9" id="KW-0862">Zinc</keyword>
<reference evidence="13 14" key="1">
    <citation type="submission" date="2018-08" db="EMBL/GenBank/DDBJ databases">
        <title>A genome reference for cultivated species of the human gut microbiota.</title>
        <authorList>
            <person name="Zou Y."/>
            <person name="Xue W."/>
            <person name="Luo G."/>
        </authorList>
    </citation>
    <scope>NUCLEOTIDE SEQUENCE [LARGE SCALE GENOMIC DNA]</scope>
    <source>
        <strain evidence="13 14">AF22-12AC</strain>
    </source>
</reference>
<evidence type="ECO:0000256" key="10">
    <source>
        <dbReference type="NCBIfam" id="TIGR01357"/>
    </source>
</evidence>
<dbReference type="Proteomes" id="UP000266172">
    <property type="component" value="Unassembled WGS sequence"/>
</dbReference>
<comment type="cofactor">
    <cofactor evidence="2">
        <name>Zn(2+)</name>
        <dbReference type="ChEBI" id="CHEBI:29105"/>
    </cofactor>
</comment>
<feature type="binding site" evidence="9">
    <location>
        <begin position="133"/>
        <end position="134"/>
    </location>
    <ligand>
        <name>NAD(+)</name>
        <dbReference type="ChEBI" id="CHEBI:57540"/>
    </ligand>
</feature>
<dbReference type="GO" id="GO:0008652">
    <property type="term" value="P:amino acid biosynthetic process"/>
    <property type="evidence" value="ECO:0007669"/>
    <property type="project" value="UniProtKB-KW"/>
</dbReference>
<evidence type="ECO:0000256" key="4">
    <source>
        <dbReference type="ARBA" id="ARBA00022741"/>
    </source>
</evidence>
<keyword evidence="6 9" id="KW-0520">NAD</keyword>
<feature type="domain" description="3-dehydroquinate synthase C-terminal" evidence="12">
    <location>
        <begin position="185"/>
        <end position="327"/>
    </location>
</feature>
<evidence type="ECO:0000259" key="11">
    <source>
        <dbReference type="Pfam" id="PF01761"/>
    </source>
</evidence>
<dbReference type="HAMAP" id="MF_00110">
    <property type="entry name" value="DHQ_synthase"/>
    <property type="match status" value="1"/>
</dbReference>
<feature type="binding site" evidence="9">
    <location>
        <begin position="109"/>
        <end position="113"/>
    </location>
    <ligand>
        <name>NAD(+)</name>
        <dbReference type="ChEBI" id="CHEBI:57540"/>
    </ligand>
</feature>
<comment type="caution">
    <text evidence="9">Lacks conserved residue(s) required for the propagation of feature annotation.</text>
</comment>
<feature type="binding site" evidence="9">
    <location>
        <position position="146"/>
    </location>
    <ligand>
        <name>NAD(+)</name>
        <dbReference type="ChEBI" id="CHEBI:57540"/>
    </ligand>
</feature>
<dbReference type="InterPro" id="IPR056179">
    <property type="entry name" value="DHQS_C"/>
</dbReference>
<dbReference type="Pfam" id="PF24621">
    <property type="entry name" value="DHQS_C"/>
    <property type="match status" value="1"/>
</dbReference>
<dbReference type="GO" id="GO:0009073">
    <property type="term" value="P:aromatic amino acid family biosynthetic process"/>
    <property type="evidence" value="ECO:0007669"/>
    <property type="project" value="UniProtKB-KW"/>
</dbReference>
<evidence type="ECO:0000256" key="8">
    <source>
        <dbReference type="ARBA" id="ARBA00023285"/>
    </source>
</evidence>
<feature type="binding site" evidence="9">
    <location>
        <position position="155"/>
    </location>
    <ligand>
        <name>NAD(+)</name>
        <dbReference type="ChEBI" id="CHEBI:57540"/>
    </ligand>
</feature>
<evidence type="ECO:0000256" key="5">
    <source>
        <dbReference type="ARBA" id="ARBA00022833"/>
    </source>
</evidence>
<evidence type="ECO:0000259" key="12">
    <source>
        <dbReference type="Pfam" id="PF24621"/>
    </source>
</evidence>
<dbReference type="CDD" id="cd08195">
    <property type="entry name" value="DHQS"/>
    <property type="match status" value="1"/>
</dbReference>
<dbReference type="AlphaFoldDB" id="A0A395V9Z7"/>
<dbReference type="EC" id="4.2.3.4" evidence="9 10"/>
<dbReference type="GO" id="GO:0003856">
    <property type="term" value="F:3-dehydroquinate synthase activity"/>
    <property type="evidence" value="ECO:0007669"/>
    <property type="project" value="UniProtKB-UniRule"/>
</dbReference>
<keyword evidence="7 9" id="KW-0456">Lyase</keyword>
<feature type="binding site" evidence="9">
    <location>
        <position position="251"/>
    </location>
    <ligand>
        <name>Zn(2+)</name>
        <dbReference type="ChEBI" id="CHEBI:29105"/>
    </ligand>
</feature>
<comment type="pathway">
    <text evidence="9">Metabolic intermediate biosynthesis; chorismate biosynthesis; chorismate from D-erythrose 4-phosphate and phosphoenolpyruvate: step 2/7.</text>
</comment>
<comment type="catalytic activity">
    <reaction evidence="9">
        <text>7-phospho-2-dehydro-3-deoxy-D-arabino-heptonate = 3-dehydroquinate + phosphate</text>
        <dbReference type="Rhea" id="RHEA:21968"/>
        <dbReference type="ChEBI" id="CHEBI:32364"/>
        <dbReference type="ChEBI" id="CHEBI:43474"/>
        <dbReference type="ChEBI" id="CHEBI:58394"/>
        <dbReference type="EC" id="4.2.3.4"/>
    </reaction>
</comment>
<dbReference type="GO" id="GO:0046872">
    <property type="term" value="F:metal ion binding"/>
    <property type="evidence" value="ECO:0007669"/>
    <property type="project" value="UniProtKB-KW"/>
</dbReference>
<dbReference type="NCBIfam" id="TIGR01357">
    <property type="entry name" value="aroB"/>
    <property type="match status" value="1"/>
</dbReference>
<comment type="similarity">
    <text evidence="9">Belongs to the sugar phosphate cyclases superfamily. Dehydroquinate synthase family.</text>
</comment>
<dbReference type="GO" id="GO:0000166">
    <property type="term" value="F:nucleotide binding"/>
    <property type="evidence" value="ECO:0007669"/>
    <property type="project" value="UniProtKB-KW"/>
</dbReference>
<name>A0A395V9Z7_9FIRM</name>
<dbReference type="SUPFAM" id="SSF56796">
    <property type="entry name" value="Dehydroquinate synthase-like"/>
    <property type="match status" value="1"/>
</dbReference>
<dbReference type="Gene3D" id="1.20.1090.10">
    <property type="entry name" value="Dehydroquinate synthase-like - alpha domain"/>
    <property type="match status" value="1"/>
</dbReference>
<dbReference type="GO" id="GO:0005737">
    <property type="term" value="C:cytoplasm"/>
    <property type="evidence" value="ECO:0007669"/>
    <property type="project" value="UniProtKB-SubCell"/>
</dbReference>
<organism evidence="13 14">
    <name type="scientific">Roseburia hominis</name>
    <dbReference type="NCBI Taxonomy" id="301301"/>
    <lineage>
        <taxon>Bacteria</taxon>
        <taxon>Bacillati</taxon>
        <taxon>Bacillota</taxon>
        <taxon>Clostridia</taxon>
        <taxon>Lachnospirales</taxon>
        <taxon>Lachnospiraceae</taxon>
        <taxon>Roseburia</taxon>
    </lineage>
</organism>
<keyword evidence="9" id="KW-0963">Cytoplasm</keyword>
<accession>A0A395V9Z7</accession>
<dbReference type="PIRSF" id="PIRSF001455">
    <property type="entry name" value="DHQ_synth"/>
    <property type="match status" value="1"/>
</dbReference>
<keyword evidence="8 9" id="KW-0170">Cobalt</keyword>
<dbReference type="EMBL" id="QRVL01000001">
    <property type="protein sequence ID" value="RGS42131.1"/>
    <property type="molecule type" value="Genomic_DNA"/>
</dbReference>
<dbReference type="PANTHER" id="PTHR43622:SF1">
    <property type="entry name" value="3-DEHYDROQUINATE SYNTHASE"/>
    <property type="match status" value="1"/>
</dbReference>
<keyword evidence="9" id="KW-0028">Amino-acid biosynthesis</keyword>
<evidence type="ECO:0000256" key="9">
    <source>
        <dbReference type="HAMAP-Rule" id="MF_00110"/>
    </source>
</evidence>
<comment type="caution">
    <text evidence="13">The sequence shown here is derived from an EMBL/GenBank/DDBJ whole genome shotgun (WGS) entry which is preliminary data.</text>
</comment>
<gene>
    <name evidence="9 13" type="primary">aroB</name>
    <name evidence="13" type="ORF">DWX93_02010</name>
</gene>
<dbReference type="InterPro" id="IPR050071">
    <property type="entry name" value="Dehydroquinate_synthase"/>
</dbReference>
<evidence type="ECO:0000313" key="14">
    <source>
        <dbReference type="Proteomes" id="UP000266172"/>
    </source>
</evidence>
<comment type="cofactor">
    <cofactor evidence="1 9">
        <name>NAD(+)</name>
        <dbReference type="ChEBI" id="CHEBI:57540"/>
    </cofactor>
</comment>
<keyword evidence="3 9" id="KW-0479">Metal-binding</keyword>
<evidence type="ECO:0000256" key="6">
    <source>
        <dbReference type="ARBA" id="ARBA00023027"/>
    </source>
</evidence>
<sequence length="364" mass="40263">MAKSIPVKANDSIIYHIELVHDFSMLPAFLQELGYGRSQKICIVTDSNVAPLYARDVQDLLEKEFDTVILHTFEAGEHNKNLETVNALYQTLIEQHFDRQDLLVALGGGVVGDLTGFAAATYLRGIDFIQVPTTLLSQVDSSIGGKTGVDFMQYKNMVGAFYQPKLVYMNLSVLQSLPSRQIISGMGEIIKHGLIKDAAYYEWLMAHHDAILALEPAVMEEMIARSCEIKREVVEHDPTEKGERALLNFGHTIGHAIEKLCGFSLYHGECVGLGILAAAYLSKKQGNLTEEQLAGIRQCLSAFGFQTQIDGISTDAVLSATKSDKKMVGNQVKFILLHTIGDAYIYRELSDAQILDGIRYVCRA</sequence>
<comment type="function">
    <text evidence="9">Catalyzes the conversion of 3-deoxy-D-arabino-heptulosonate 7-phosphate (DAHP) to dehydroquinate (DHQ).</text>
</comment>
<dbReference type="InterPro" id="IPR030963">
    <property type="entry name" value="DHQ_synth_fam"/>
</dbReference>
<evidence type="ECO:0000313" key="13">
    <source>
        <dbReference type="EMBL" id="RGS42131.1"/>
    </source>
</evidence>
<dbReference type="GO" id="GO:0009423">
    <property type="term" value="P:chorismate biosynthetic process"/>
    <property type="evidence" value="ECO:0007669"/>
    <property type="project" value="UniProtKB-UniRule"/>
</dbReference>
<feature type="binding site" evidence="9">
    <location>
        <position position="188"/>
    </location>
    <ligand>
        <name>Zn(2+)</name>
        <dbReference type="ChEBI" id="CHEBI:29105"/>
    </ligand>
</feature>
<feature type="binding site" evidence="9">
    <location>
        <position position="267"/>
    </location>
    <ligand>
        <name>Zn(2+)</name>
        <dbReference type="ChEBI" id="CHEBI:29105"/>
    </ligand>
</feature>
<evidence type="ECO:0000256" key="3">
    <source>
        <dbReference type="ARBA" id="ARBA00022723"/>
    </source>
</evidence>
<evidence type="ECO:0000256" key="2">
    <source>
        <dbReference type="ARBA" id="ARBA00001947"/>
    </source>
</evidence>
<evidence type="ECO:0000256" key="7">
    <source>
        <dbReference type="ARBA" id="ARBA00023239"/>
    </source>
</evidence>
<protein>
    <recommendedName>
        <fullName evidence="9 10">3-dehydroquinate synthase</fullName>
        <shortName evidence="9">DHQS</shortName>
        <ecNumber evidence="9 10">4.2.3.4</ecNumber>
    </recommendedName>
</protein>
<dbReference type="Pfam" id="PF01761">
    <property type="entry name" value="DHQ_synthase"/>
    <property type="match status" value="1"/>
</dbReference>
<dbReference type="Gene3D" id="3.40.50.1970">
    <property type="match status" value="1"/>
</dbReference>